<protein>
    <submittedName>
        <fullName evidence="2">Uncharacterized protein</fullName>
    </submittedName>
</protein>
<reference evidence="2 3" key="1">
    <citation type="submission" date="2018-04" db="EMBL/GenBank/DDBJ databases">
        <title>Pedobacter chongqingensis sp. nov., isolated from a rottenly hemp rope.</title>
        <authorList>
            <person name="Cai Y."/>
        </authorList>
    </citation>
    <scope>NUCLEOTIDE SEQUENCE [LARGE SCALE GENOMIC DNA]</scope>
    <source>
        <strain evidence="2 3">FJ4-8</strain>
    </source>
</reference>
<evidence type="ECO:0000313" key="3">
    <source>
        <dbReference type="Proteomes" id="UP000245647"/>
    </source>
</evidence>
<proteinExistence type="predicted"/>
<sequence length="67" mass="7443">MKMKNNNDVLSGFWLAVSNAAPPIGFFLYFRHRAQYPNKAKRALISALIGIPIAIVAGYIMNTYILG</sequence>
<keyword evidence="1" id="KW-0472">Membrane</keyword>
<gene>
    <name evidence="2" type="ORF">DDR33_18425</name>
</gene>
<feature type="transmembrane region" description="Helical" evidence="1">
    <location>
        <begin position="42"/>
        <end position="61"/>
    </location>
</feature>
<comment type="caution">
    <text evidence="2">The sequence shown here is derived from an EMBL/GenBank/DDBJ whole genome shotgun (WGS) entry which is preliminary data.</text>
</comment>
<keyword evidence="1" id="KW-0812">Transmembrane</keyword>
<keyword evidence="3" id="KW-1185">Reference proteome</keyword>
<keyword evidence="1" id="KW-1133">Transmembrane helix</keyword>
<dbReference type="EMBL" id="QEAS01000016">
    <property type="protein sequence ID" value="PWG79260.1"/>
    <property type="molecule type" value="Genomic_DNA"/>
</dbReference>
<feature type="transmembrane region" description="Helical" evidence="1">
    <location>
        <begin position="12"/>
        <end position="30"/>
    </location>
</feature>
<name>A0A2U2PD28_9SPHI</name>
<accession>A0A2U2PD28</accession>
<evidence type="ECO:0000313" key="2">
    <source>
        <dbReference type="EMBL" id="PWG79260.1"/>
    </source>
</evidence>
<organism evidence="2 3">
    <name type="scientific">Pararcticibacter amylolyticus</name>
    <dbReference type="NCBI Taxonomy" id="2173175"/>
    <lineage>
        <taxon>Bacteria</taxon>
        <taxon>Pseudomonadati</taxon>
        <taxon>Bacteroidota</taxon>
        <taxon>Sphingobacteriia</taxon>
        <taxon>Sphingobacteriales</taxon>
        <taxon>Sphingobacteriaceae</taxon>
        <taxon>Pararcticibacter</taxon>
    </lineage>
</organism>
<dbReference type="OrthoDB" id="1373413at2"/>
<evidence type="ECO:0000256" key="1">
    <source>
        <dbReference type="SAM" id="Phobius"/>
    </source>
</evidence>
<dbReference type="RefSeq" id="WP_109417276.1">
    <property type="nucleotide sequence ID" value="NZ_QEAS01000016.1"/>
</dbReference>
<dbReference type="AlphaFoldDB" id="A0A2U2PD28"/>
<dbReference type="Proteomes" id="UP000245647">
    <property type="component" value="Unassembled WGS sequence"/>
</dbReference>